<evidence type="ECO:0000313" key="3">
    <source>
        <dbReference type="EMBL" id="GAA0505165.1"/>
    </source>
</evidence>
<evidence type="ECO:0000313" key="4">
    <source>
        <dbReference type="Proteomes" id="UP001501706"/>
    </source>
</evidence>
<comment type="caution">
    <text evidence="3">The sequence shown here is derived from an EMBL/GenBank/DDBJ whole genome shotgun (WGS) entry which is preliminary data.</text>
</comment>
<gene>
    <name evidence="3" type="ORF">GCM10009097_22770</name>
</gene>
<dbReference type="Proteomes" id="UP001501706">
    <property type="component" value="Unassembled WGS sequence"/>
</dbReference>
<dbReference type="EMBL" id="BAAAEN010000007">
    <property type="protein sequence ID" value="GAA0505165.1"/>
    <property type="molecule type" value="Genomic_DNA"/>
</dbReference>
<reference evidence="3 4" key="1">
    <citation type="journal article" date="2019" name="Int. J. Syst. Evol. Microbiol.">
        <title>The Global Catalogue of Microorganisms (GCM) 10K type strain sequencing project: providing services to taxonomists for standard genome sequencing and annotation.</title>
        <authorList>
            <consortium name="The Broad Institute Genomics Platform"/>
            <consortium name="The Broad Institute Genome Sequencing Center for Infectious Disease"/>
            <person name="Wu L."/>
            <person name="Ma J."/>
        </authorList>
    </citation>
    <scope>NUCLEOTIDE SEQUENCE [LARGE SCALE GENOMIC DNA]</scope>
    <source>
        <strain evidence="3 4">JCM 14330</strain>
    </source>
</reference>
<organism evidence="3 4">
    <name type="scientific">Pigmentiphaga daeguensis</name>
    <dbReference type="NCBI Taxonomy" id="414049"/>
    <lineage>
        <taxon>Bacteria</taxon>
        <taxon>Pseudomonadati</taxon>
        <taxon>Pseudomonadota</taxon>
        <taxon>Betaproteobacteria</taxon>
        <taxon>Burkholderiales</taxon>
        <taxon>Alcaligenaceae</taxon>
        <taxon>Pigmentiphaga</taxon>
    </lineage>
</organism>
<evidence type="ECO:0000256" key="2">
    <source>
        <dbReference type="SAM" id="SignalP"/>
    </source>
</evidence>
<feature type="signal peptide" evidence="2">
    <location>
        <begin position="1"/>
        <end position="33"/>
    </location>
</feature>
<proteinExistence type="predicted"/>
<dbReference type="SUPFAM" id="SSF51445">
    <property type="entry name" value="(Trans)glycosidases"/>
    <property type="match status" value="1"/>
</dbReference>
<feature type="chain" id="PRO_5046494584" description="Cellulase (Glycosyl hydrolase family 5)" evidence="2">
    <location>
        <begin position="34"/>
        <end position="800"/>
    </location>
</feature>
<protein>
    <recommendedName>
        <fullName evidence="5">Cellulase (Glycosyl hydrolase family 5)</fullName>
    </recommendedName>
</protein>
<evidence type="ECO:0008006" key="5">
    <source>
        <dbReference type="Google" id="ProtNLM"/>
    </source>
</evidence>
<name>A0ABN1BT74_9BURK</name>
<keyword evidence="4" id="KW-1185">Reference proteome</keyword>
<feature type="region of interest" description="Disordered" evidence="1">
    <location>
        <begin position="589"/>
        <end position="609"/>
    </location>
</feature>
<keyword evidence="2" id="KW-0732">Signal</keyword>
<accession>A0ABN1BT74</accession>
<dbReference type="InterPro" id="IPR017853">
    <property type="entry name" value="GH"/>
</dbReference>
<sequence>MKGCHPRSGPLRQSIIALACALIALAWTSISNAAPATYAFTVDEDNLNGAPDYSWLNTSLEASDRIVVHGGTFRTIGADGLAGTSDDRRVRIYGINLSFSANFPKLQDAPRIARRLRKLGINAVRLHHLDTAPGEATDPPRSILTPGPYPSFNTEAVARLRHFISALAREGIYVNLNLHVGYRFRPDIDGVPPFKANDLVRPLNTPIIVYDEQSIALQEIYARELIRRLDLNRSPALAMVEINNESSLLASWQEPGEWGDAVPEAYQPALLQKWNEWLVRRYGSREAACKAWQDCPGGSASSLLPLLAPADTGQPSSLANELIRKVTRKLSTLSPSLSGNREALDRVPATGKQRRLRDFLMFLADTDRAYFDRLARVVRQEAGEQVPVTGTQMSYGNALNLASHRDMDYIDAHFYVDHPHFPQGLANDRNWRVWDTSLTGSQMRRLLDIALMRDMRKPFVVSEYNQPFPNRQGAEILPIMATLAARQDWDGLFFFDYGDIFDTTSGAPGNFALRGDWGKYVQFGQSAWMFRTGAIPALGHDRSLSLDTEALAGIAASRASAPLQAYARVLGNIGVETLWQGRLGMTVSASAATPRPDTDTDPSSVDDIASYDPEQKTFTLRAPRAWALAGLGIAAGNDTSSLRALVDVTEAFPFSILLTPLDNEEISRSRALLLSLGSGTVGSQPGSVPPRPKRWIRHPAGSYSWTLEPDPNHPGSLSGSRYATPPAWLTTAPVHLRWATHARKITVYPLDGRGQRLPPLEPERARVEAGFVELDLRQAPEHASPWYEIIARDQAADSRR</sequence>
<dbReference type="Gene3D" id="3.20.20.80">
    <property type="entry name" value="Glycosidases"/>
    <property type="match status" value="1"/>
</dbReference>
<evidence type="ECO:0000256" key="1">
    <source>
        <dbReference type="SAM" id="MobiDB-lite"/>
    </source>
</evidence>